<dbReference type="InterPro" id="IPR001296">
    <property type="entry name" value="Glyco_trans_1"/>
</dbReference>
<dbReference type="AlphaFoldDB" id="A0A1F7HI97"/>
<dbReference type="EMBL" id="MFZV01000035">
    <property type="protein sequence ID" value="OGK30950.1"/>
    <property type="molecule type" value="Genomic_DNA"/>
</dbReference>
<accession>A0A1F7HI97</accession>
<dbReference type="Proteomes" id="UP000177199">
    <property type="component" value="Unassembled WGS sequence"/>
</dbReference>
<keyword evidence="1" id="KW-0808">Transferase</keyword>
<dbReference type="Pfam" id="PF00534">
    <property type="entry name" value="Glycos_transf_1"/>
    <property type="match status" value="1"/>
</dbReference>
<reference evidence="3 4" key="1">
    <citation type="journal article" date="2016" name="Nat. Commun.">
        <title>Thousands of microbial genomes shed light on interconnected biogeochemical processes in an aquifer system.</title>
        <authorList>
            <person name="Anantharaman K."/>
            <person name="Brown C.T."/>
            <person name="Hug L.A."/>
            <person name="Sharon I."/>
            <person name="Castelle C.J."/>
            <person name="Probst A.J."/>
            <person name="Thomas B.C."/>
            <person name="Singh A."/>
            <person name="Wilkins M.J."/>
            <person name="Karaoz U."/>
            <person name="Brodie E.L."/>
            <person name="Williams K.H."/>
            <person name="Hubbard S.S."/>
            <person name="Banfield J.F."/>
        </authorList>
    </citation>
    <scope>NUCLEOTIDE SEQUENCE [LARGE SCALE GENOMIC DNA]</scope>
</reference>
<dbReference type="SUPFAM" id="SSF53756">
    <property type="entry name" value="UDP-Glycosyltransferase/glycogen phosphorylase"/>
    <property type="match status" value="1"/>
</dbReference>
<dbReference type="GO" id="GO:0009103">
    <property type="term" value="P:lipopolysaccharide biosynthetic process"/>
    <property type="evidence" value="ECO:0007669"/>
    <property type="project" value="TreeGrafter"/>
</dbReference>
<evidence type="ECO:0000313" key="4">
    <source>
        <dbReference type="Proteomes" id="UP000177199"/>
    </source>
</evidence>
<comment type="caution">
    <text evidence="3">The sequence shown here is derived from an EMBL/GenBank/DDBJ whole genome shotgun (WGS) entry which is preliminary data.</text>
</comment>
<proteinExistence type="predicted"/>
<dbReference type="PANTHER" id="PTHR46401">
    <property type="entry name" value="GLYCOSYLTRANSFERASE WBBK-RELATED"/>
    <property type="match status" value="1"/>
</dbReference>
<evidence type="ECO:0000256" key="1">
    <source>
        <dbReference type="ARBA" id="ARBA00022679"/>
    </source>
</evidence>
<protein>
    <recommendedName>
        <fullName evidence="2">Glycosyl transferase family 1 domain-containing protein</fullName>
    </recommendedName>
</protein>
<feature type="domain" description="Glycosyl transferase family 1" evidence="2">
    <location>
        <begin position="92"/>
        <end position="245"/>
    </location>
</feature>
<evidence type="ECO:0000313" key="3">
    <source>
        <dbReference type="EMBL" id="OGK30950.1"/>
    </source>
</evidence>
<dbReference type="PANTHER" id="PTHR46401:SF2">
    <property type="entry name" value="GLYCOSYLTRANSFERASE WBBK-RELATED"/>
    <property type="match status" value="1"/>
</dbReference>
<organism evidence="3 4">
    <name type="scientific">Candidatus Roizmanbacteria bacterium RIFCSPHIGHO2_12_FULL_33_9</name>
    <dbReference type="NCBI Taxonomy" id="1802045"/>
    <lineage>
        <taxon>Bacteria</taxon>
        <taxon>Candidatus Roizmaniibacteriota</taxon>
    </lineage>
</organism>
<gene>
    <name evidence="3" type="ORF">A3F29_04810</name>
</gene>
<dbReference type="GO" id="GO:0016757">
    <property type="term" value="F:glycosyltransferase activity"/>
    <property type="evidence" value="ECO:0007669"/>
    <property type="project" value="InterPro"/>
</dbReference>
<evidence type="ECO:0000259" key="2">
    <source>
        <dbReference type="Pfam" id="PF00534"/>
    </source>
</evidence>
<name>A0A1F7HI97_9BACT</name>
<feature type="non-terminal residue" evidence="3">
    <location>
        <position position="1"/>
    </location>
</feature>
<dbReference type="Gene3D" id="3.40.50.2000">
    <property type="entry name" value="Glycogen Phosphorylase B"/>
    <property type="match status" value="2"/>
</dbReference>
<sequence length="268" mass="31343">INTNGKTKNICYMHHPPRYLYGYETAVEWQKYKLIKIYANIINLRLRMWDYTSAQKVDYFIANSQETRARIQKFYRRDAYVIYPPVDIPKTFINSIKNKKSYFVTVSRMARAKHIDLLIKVANKLKVRLKIVGQGRDLQYLKEIAGDTIEFIERADDYQLKETLSNAKAFLFAAVDEEFGIAPVEAMGYGIPVIALESGGLKETVKHEINGYLYKELTIDSLTQQIRNLENLTNSQYLDMRESAYRESKKYSEEIFKKNILNFLKKVS</sequence>